<accession>A0ABU4ZBZ3</accession>
<keyword evidence="2 5" id="KW-0436">Ligase</keyword>
<evidence type="ECO:0000256" key="1">
    <source>
        <dbReference type="ARBA" id="ARBA00007572"/>
    </source>
</evidence>
<dbReference type="InterPro" id="IPR050191">
    <property type="entry name" value="ATP-dep_DNA_ligase"/>
</dbReference>
<protein>
    <submittedName>
        <fullName evidence="5">RNA ligase family protein</fullName>
    </submittedName>
</protein>
<dbReference type="PANTHER" id="PTHR45674:SF4">
    <property type="entry name" value="DNA LIGASE 1"/>
    <property type="match status" value="1"/>
</dbReference>
<dbReference type="EMBL" id="JAVIJC010000040">
    <property type="protein sequence ID" value="MDX8495504.1"/>
    <property type="molecule type" value="Genomic_DNA"/>
</dbReference>
<dbReference type="SUPFAM" id="SSF56091">
    <property type="entry name" value="DNA ligase/mRNA capping enzyme, catalytic domain"/>
    <property type="match status" value="1"/>
</dbReference>
<dbReference type="PROSITE" id="PS50160">
    <property type="entry name" value="DNA_LIGASE_A3"/>
    <property type="match status" value="1"/>
</dbReference>
<evidence type="ECO:0000313" key="6">
    <source>
        <dbReference type="Proteomes" id="UP001271249"/>
    </source>
</evidence>
<gene>
    <name evidence="5" type="ORF">RFN29_28500</name>
</gene>
<dbReference type="GO" id="GO:0016874">
    <property type="term" value="F:ligase activity"/>
    <property type="evidence" value="ECO:0007669"/>
    <property type="project" value="UniProtKB-KW"/>
</dbReference>
<dbReference type="InterPro" id="IPR012310">
    <property type="entry name" value="DNA_ligase_ATP-dep_cent"/>
</dbReference>
<dbReference type="PANTHER" id="PTHR45674">
    <property type="entry name" value="DNA LIGASE 1/3 FAMILY MEMBER"/>
    <property type="match status" value="1"/>
</dbReference>
<evidence type="ECO:0000256" key="2">
    <source>
        <dbReference type="ARBA" id="ARBA00022598"/>
    </source>
</evidence>
<name>A0ABU4ZBZ3_9HYPH</name>
<feature type="domain" description="ATP-dependent DNA ligase family profile" evidence="4">
    <location>
        <begin position="101"/>
        <end position="192"/>
    </location>
</feature>
<dbReference type="CDD" id="cd07906">
    <property type="entry name" value="Adenylation_DNA_ligase_LigD_LigC"/>
    <property type="match status" value="1"/>
</dbReference>
<proteinExistence type="inferred from homology"/>
<organism evidence="5 6">
    <name type="scientific">Mesorhizobium captivum</name>
    <dbReference type="NCBI Taxonomy" id="3072319"/>
    <lineage>
        <taxon>Bacteria</taxon>
        <taxon>Pseudomonadati</taxon>
        <taxon>Pseudomonadota</taxon>
        <taxon>Alphaproteobacteria</taxon>
        <taxon>Hyphomicrobiales</taxon>
        <taxon>Phyllobacteriaceae</taxon>
        <taxon>Mesorhizobium</taxon>
    </lineage>
</organism>
<reference evidence="5 6" key="1">
    <citation type="submission" date="2023-08" db="EMBL/GenBank/DDBJ databases">
        <title>Implementing the SeqCode for naming new Mesorhizobium species isolated from Vachellia karroo root nodules.</title>
        <authorList>
            <person name="Van Lill M."/>
        </authorList>
    </citation>
    <scope>NUCLEOTIDE SEQUENCE [LARGE SCALE GENOMIC DNA]</scope>
    <source>
        <strain evidence="5 6">VK22B</strain>
    </source>
</reference>
<comment type="caution">
    <text evidence="5">The sequence shown here is derived from an EMBL/GenBank/DDBJ whole genome shotgun (WGS) entry which is preliminary data.</text>
</comment>
<dbReference type="Pfam" id="PF01068">
    <property type="entry name" value="DNA_ligase_A_M"/>
    <property type="match status" value="1"/>
</dbReference>
<comment type="similarity">
    <text evidence="1">Belongs to the ATP-dependent DNA ligase family.</text>
</comment>
<dbReference type="Gene3D" id="3.30.1490.70">
    <property type="match status" value="1"/>
</dbReference>
<dbReference type="RefSeq" id="WP_320229267.1">
    <property type="nucleotide sequence ID" value="NZ_JAVIJC010000040.1"/>
</dbReference>
<dbReference type="Gene3D" id="3.30.470.30">
    <property type="entry name" value="DNA ligase/mRNA capping enzyme"/>
    <property type="match status" value="1"/>
</dbReference>
<comment type="catalytic activity">
    <reaction evidence="3">
        <text>ATP + (deoxyribonucleotide)n-3'-hydroxyl + 5'-phospho-(deoxyribonucleotide)m = (deoxyribonucleotide)n+m + AMP + diphosphate.</text>
        <dbReference type="EC" id="6.5.1.1"/>
    </reaction>
</comment>
<dbReference type="InterPro" id="IPR012340">
    <property type="entry name" value="NA-bd_OB-fold"/>
</dbReference>
<dbReference type="Gene3D" id="2.40.50.140">
    <property type="entry name" value="Nucleic acid-binding proteins"/>
    <property type="match status" value="1"/>
</dbReference>
<evidence type="ECO:0000256" key="3">
    <source>
        <dbReference type="ARBA" id="ARBA00034003"/>
    </source>
</evidence>
<evidence type="ECO:0000313" key="5">
    <source>
        <dbReference type="EMBL" id="MDX8495504.1"/>
    </source>
</evidence>
<evidence type="ECO:0000259" key="4">
    <source>
        <dbReference type="PROSITE" id="PS50160"/>
    </source>
</evidence>
<dbReference type="Proteomes" id="UP001271249">
    <property type="component" value="Unassembled WGS sequence"/>
</dbReference>
<keyword evidence="6" id="KW-1185">Reference proteome</keyword>
<sequence>MRNASERLKFIRPLEPVQVETPPVSDDWLHEIKYDGFRTELILDWAGARAFTRTGIDWSKRYWPVVDAAEKLPGRAFIIDGEMIAPDPDGTPNFHEMHSRMAWNAEQLAFVAFDILYLDGQDLRALPLIERKAKLWHPVKPAKGIIQYSDHVEGGGAAFFEAIVKMGLEGMVSKGRESPYRSGKLDFWVKTKCWEIGDFELLGVKREPGKPAAAIVARNGCYAGTAAVTLSQRMRERLWQRVQLAKAAKPHRPVPTAVAGADVEWVRPGITGQVKFLRGEHKLRHASLQNFRGK</sequence>